<dbReference type="InterPro" id="IPR036396">
    <property type="entry name" value="Cyt_P450_sf"/>
</dbReference>
<dbReference type="Gene3D" id="1.10.630.10">
    <property type="entry name" value="Cytochrome P450"/>
    <property type="match status" value="1"/>
</dbReference>
<comment type="caution">
    <text evidence="1">The sequence shown here is derived from an EMBL/GenBank/DDBJ whole genome shotgun (WGS) entry which is preliminary data.</text>
</comment>
<dbReference type="GO" id="GO:0005506">
    <property type="term" value="F:iron ion binding"/>
    <property type="evidence" value="ECO:0007669"/>
    <property type="project" value="InterPro"/>
</dbReference>
<evidence type="ECO:0000313" key="2">
    <source>
        <dbReference type="Proteomes" id="UP001140510"/>
    </source>
</evidence>
<dbReference type="SUPFAM" id="SSF48264">
    <property type="entry name" value="Cytochrome P450"/>
    <property type="match status" value="1"/>
</dbReference>
<sequence>MAWSQKTDQLQKILPTVVADARSGIEAISKDPEGRTNPSDSIYRLVFKLTIRPVGAKEVADDPRLRRKFERYFTMLDESAGPLSAMFPRFPWPSMIKRFHAGARMYMVLDQIVEKRQRLGEIMDDPLQNLLDRNGSMTEIVYFVTGALFTGQLNTGVYAAYVLCYLAASPEWLQNIRTEV</sequence>
<dbReference type="GO" id="GO:0004497">
    <property type="term" value="F:monooxygenase activity"/>
    <property type="evidence" value="ECO:0007669"/>
    <property type="project" value="InterPro"/>
</dbReference>
<reference evidence="1" key="1">
    <citation type="submission" date="2022-10" db="EMBL/GenBank/DDBJ databases">
        <title>Tapping the CABI collections for fungal endophytes: first genome assemblies for Collariella, Neodidymelliopsis, Ascochyta clinopodiicola, Didymella pomorum, Didymosphaeria variabile, Neocosmospora piperis and Neocucurbitaria cava.</title>
        <authorList>
            <person name="Hill R."/>
        </authorList>
    </citation>
    <scope>NUCLEOTIDE SEQUENCE</scope>
    <source>
        <strain evidence="1">IMI 355091</strain>
    </source>
</reference>
<dbReference type="OrthoDB" id="1055148at2759"/>
<dbReference type="Proteomes" id="UP001140510">
    <property type="component" value="Unassembled WGS sequence"/>
</dbReference>
<dbReference type="EMBL" id="JAPEVA010000021">
    <property type="protein sequence ID" value="KAJ4407428.1"/>
    <property type="molecule type" value="Genomic_DNA"/>
</dbReference>
<proteinExistence type="predicted"/>
<evidence type="ECO:0008006" key="3">
    <source>
        <dbReference type="Google" id="ProtNLM"/>
    </source>
</evidence>
<accession>A0A9W8ZJL7</accession>
<dbReference type="GO" id="GO:0020037">
    <property type="term" value="F:heme binding"/>
    <property type="evidence" value="ECO:0007669"/>
    <property type="project" value="InterPro"/>
</dbReference>
<dbReference type="AlphaFoldDB" id="A0A9W8ZJL7"/>
<keyword evidence="2" id="KW-1185">Reference proteome</keyword>
<gene>
    <name evidence="1" type="ORF">N0V91_004012</name>
</gene>
<protein>
    <recommendedName>
        <fullName evidence="3">Cytochrome P450</fullName>
    </recommendedName>
</protein>
<evidence type="ECO:0000313" key="1">
    <source>
        <dbReference type="EMBL" id="KAJ4407428.1"/>
    </source>
</evidence>
<dbReference type="GO" id="GO:0016705">
    <property type="term" value="F:oxidoreductase activity, acting on paired donors, with incorporation or reduction of molecular oxygen"/>
    <property type="evidence" value="ECO:0007669"/>
    <property type="project" value="InterPro"/>
</dbReference>
<name>A0A9W8ZJL7_9PLEO</name>
<organism evidence="1 2">
    <name type="scientific">Didymella pomorum</name>
    <dbReference type="NCBI Taxonomy" id="749634"/>
    <lineage>
        <taxon>Eukaryota</taxon>
        <taxon>Fungi</taxon>
        <taxon>Dikarya</taxon>
        <taxon>Ascomycota</taxon>
        <taxon>Pezizomycotina</taxon>
        <taxon>Dothideomycetes</taxon>
        <taxon>Pleosporomycetidae</taxon>
        <taxon>Pleosporales</taxon>
        <taxon>Pleosporineae</taxon>
        <taxon>Didymellaceae</taxon>
        <taxon>Didymella</taxon>
    </lineage>
</organism>